<proteinExistence type="inferred from homology"/>
<comment type="subunit">
    <text evidence="2">Tetramer of two alpha and two beta subunits.</text>
</comment>
<dbReference type="FunFam" id="1.10.1820.10:FF:000005">
    <property type="entry name" value="Casein kinase II subunit beta"/>
    <property type="match status" value="1"/>
</dbReference>
<comment type="similarity">
    <text evidence="1 2">Belongs to the casein kinase 2 subunit beta family.</text>
</comment>
<dbReference type="InterPro" id="IPR016149">
    <property type="entry name" value="Casein_kin_II_reg-sub_N"/>
</dbReference>
<comment type="function">
    <text evidence="2">Plays a complex role in regulating the basal catalytic activity of the alpha subunit.</text>
</comment>
<dbReference type="PROSITE" id="PS01101">
    <property type="entry name" value="CK2_BETA"/>
    <property type="match status" value="1"/>
</dbReference>
<dbReference type="EMBL" id="JASFZW010000004">
    <property type="protein sequence ID" value="KAK2078506.1"/>
    <property type="molecule type" value="Genomic_DNA"/>
</dbReference>
<accession>A0AAD9IIT8</accession>
<dbReference type="AlphaFoldDB" id="A0AAD9IIT8"/>
<dbReference type="PANTHER" id="PTHR11740:SF0">
    <property type="entry name" value="CASEIN KINASE II SUBUNIT BETA"/>
    <property type="match status" value="1"/>
</dbReference>
<dbReference type="Proteomes" id="UP001255856">
    <property type="component" value="Unassembled WGS sequence"/>
</dbReference>
<evidence type="ECO:0000256" key="3">
    <source>
        <dbReference type="SAM" id="MobiDB-lite"/>
    </source>
</evidence>
<dbReference type="Gene3D" id="2.20.25.20">
    <property type="match status" value="1"/>
</dbReference>
<feature type="region of interest" description="Disordered" evidence="3">
    <location>
        <begin position="1"/>
        <end position="30"/>
    </location>
</feature>
<feature type="compositionally biased region" description="Low complexity" evidence="3">
    <location>
        <begin position="291"/>
        <end position="302"/>
    </location>
</feature>
<protein>
    <recommendedName>
        <fullName evidence="2">Casein kinase II subunit beta</fullName>
        <shortName evidence="2">CK II beta</shortName>
    </recommendedName>
</protein>
<evidence type="ECO:0000256" key="1">
    <source>
        <dbReference type="ARBA" id="ARBA00006941"/>
    </source>
</evidence>
<dbReference type="InterPro" id="IPR000704">
    <property type="entry name" value="Casein_kinase_II_reg-sub"/>
</dbReference>
<gene>
    <name evidence="4" type="ORF">QBZ16_003346</name>
</gene>
<feature type="compositionally biased region" description="Low complexity" evidence="3">
    <location>
        <begin position="240"/>
        <end position="278"/>
    </location>
</feature>
<feature type="region of interest" description="Disordered" evidence="3">
    <location>
        <begin position="227"/>
        <end position="311"/>
    </location>
</feature>
<dbReference type="PANTHER" id="PTHR11740">
    <property type="entry name" value="CASEIN KINASE II SUBUNIT BETA"/>
    <property type="match status" value="1"/>
</dbReference>
<dbReference type="SUPFAM" id="SSF57798">
    <property type="entry name" value="Casein kinase II beta subunit"/>
    <property type="match status" value="1"/>
</dbReference>
<dbReference type="GO" id="GO:0019887">
    <property type="term" value="F:protein kinase regulator activity"/>
    <property type="evidence" value="ECO:0007669"/>
    <property type="project" value="InterPro"/>
</dbReference>
<dbReference type="GO" id="GO:0005737">
    <property type="term" value="C:cytoplasm"/>
    <property type="evidence" value="ECO:0007669"/>
    <property type="project" value="TreeGrafter"/>
</dbReference>
<dbReference type="Gene3D" id="1.10.1820.10">
    <property type="entry name" value="protein kinase ck2 holoenzyme, chain C, domain 1"/>
    <property type="match status" value="1"/>
</dbReference>
<evidence type="ECO:0000313" key="4">
    <source>
        <dbReference type="EMBL" id="KAK2078506.1"/>
    </source>
</evidence>
<reference evidence="4" key="1">
    <citation type="submission" date="2021-01" db="EMBL/GenBank/DDBJ databases">
        <authorList>
            <person name="Eckstrom K.M.E."/>
        </authorList>
    </citation>
    <scope>NUCLEOTIDE SEQUENCE</scope>
    <source>
        <strain evidence="4">UVCC 0001</strain>
    </source>
</reference>
<comment type="caution">
    <text evidence="4">The sequence shown here is derived from an EMBL/GenBank/DDBJ whole genome shotgun (WGS) entry which is preliminary data.</text>
</comment>
<dbReference type="FunFam" id="2.20.25.20:FF:000001">
    <property type="entry name" value="Casein kinase II subunit beta"/>
    <property type="match status" value="1"/>
</dbReference>
<dbReference type="SMART" id="SM01085">
    <property type="entry name" value="CK_II_beta"/>
    <property type="match status" value="1"/>
</dbReference>
<dbReference type="Pfam" id="PF01214">
    <property type="entry name" value="CK_II_beta"/>
    <property type="match status" value="1"/>
</dbReference>
<dbReference type="GO" id="GO:0005956">
    <property type="term" value="C:protein kinase CK2 complex"/>
    <property type="evidence" value="ECO:0007669"/>
    <property type="project" value="UniProtKB-UniRule"/>
</dbReference>
<sequence length="311" mass="33461">MADDLQLESGTESDTTEESSARSGQEEEEEGGAWVTWVHWFCRLKGNEFFCEVEESYINDDFNLSGLGALVPYYEYALDFIREADSLEVLTEAQQEVVENAAEILYGLIHARYIVTARGLAAMAEKFRASEFGRCPRMLCHGQPCLPVGLSDLPRQATVKLFCPKCEDVFYPRSKLHGALDGAFFGTTFPHLLTLTYPALRPARSVERYTPRVFGFKIHPSAFQAAGQTAAERKLRRVQPASRSGNGNGAAGAPASAPAAPATTSAAEGDGTATAAAEDATKPTRVANHSAAADRQAAAAQDVSMDSASIA</sequence>
<dbReference type="PRINTS" id="PR00472">
    <property type="entry name" value="CASNKINASEII"/>
</dbReference>
<organism evidence="4 5">
    <name type="scientific">Prototheca wickerhamii</name>
    <dbReference type="NCBI Taxonomy" id="3111"/>
    <lineage>
        <taxon>Eukaryota</taxon>
        <taxon>Viridiplantae</taxon>
        <taxon>Chlorophyta</taxon>
        <taxon>core chlorophytes</taxon>
        <taxon>Trebouxiophyceae</taxon>
        <taxon>Chlorellales</taxon>
        <taxon>Chlorellaceae</taxon>
        <taxon>Prototheca</taxon>
    </lineage>
</organism>
<keyword evidence="5" id="KW-1185">Reference proteome</keyword>
<dbReference type="InterPro" id="IPR035991">
    <property type="entry name" value="Casein_kinase_II_beta-like"/>
</dbReference>
<evidence type="ECO:0000313" key="5">
    <source>
        <dbReference type="Proteomes" id="UP001255856"/>
    </source>
</evidence>
<name>A0AAD9IIT8_PROWI</name>
<evidence type="ECO:0000256" key="2">
    <source>
        <dbReference type="RuleBase" id="RU361268"/>
    </source>
</evidence>